<reference evidence="3 4" key="1">
    <citation type="submission" date="2018-09" db="EMBL/GenBank/DDBJ databases">
        <title>Evolutionary history of phycoerythrin pigmentation in the water bloom-forming cyanobacterium Microcystis aeruginosa.</title>
        <authorList>
            <person name="Tanabe Y."/>
            <person name="Tanabe Y."/>
            <person name="Yamaguchi H."/>
        </authorList>
    </citation>
    <scope>NUCLEOTIDE SEQUENCE [LARGE SCALE GENOMIC DNA]</scope>
    <source>
        <strain evidence="3 4">NIES-2521</strain>
    </source>
</reference>
<evidence type="ECO:0000256" key="1">
    <source>
        <dbReference type="ARBA" id="ARBA00006096"/>
    </source>
</evidence>
<dbReference type="GO" id="GO:0009002">
    <property type="term" value="F:serine-type D-Ala-D-Ala carboxypeptidase activity"/>
    <property type="evidence" value="ECO:0007669"/>
    <property type="project" value="UniProtKB-EC"/>
</dbReference>
<keyword evidence="3" id="KW-0121">Carboxypeptidase</keyword>
<dbReference type="Pfam" id="PF02113">
    <property type="entry name" value="Peptidase_S13"/>
    <property type="match status" value="2"/>
</dbReference>
<evidence type="ECO:0000313" key="4">
    <source>
        <dbReference type="Proteomes" id="UP000324689"/>
    </source>
</evidence>
<evidence type="ECO:0000313" key="3">
    <source>
        <dbReference type="EMBL" id="GCA79531.1"/>
    </source>
</evidence>
<keyword evidence="2 3" id="KW-0378">Hydrolase</keyword>
<protein>
    <submittedName>
        <fullName evidence="3">D-alanyl-D-alanine carboxypeptidase</fullName>
        <ecNumber evidence="3">3.4.16.4</ecNumber>
    </submittedName>
</protein>
<proteinExistence type="inferred from homology"/>
<evidence type="ECO:0000256" key="2">
    <source>
        <dbReference type="ARBA" id="ARBA00022801"/>
    </source>
</evidence>
<dbReference type="InterPro" id="IPR012338">
    <property type="entry name" value="Beta-lactam/transpept-like"/>
</dbReference>
<dbReference type="PANTHER" id="PTHR30023:SF0">
    <property type="entry name" value="PENICILLIN-SENSITIVE CARBOXYPEPTIDASE A"/>
    <property type="match status" value="1"/>
</dbReference>
<gene>
    <name evidence="3" type="primary">dac_1</name>
    <name evidence="3" type="ORF">MiTs_01522</name>
</gene>
<dbReference type="EC" id="3.4.16.4" evidence="3"/>
<sequence>MVRTLTETRLLHKHSMKQLLTCLNSLTVASVASIALAYPSIAQVNLSVYPAPSSSNESIELYVPPPENNNIDNTCTQLIGANIDKIIGQAPNQWGILIESLDRQTVIYSHNADRYFIPASNTKLFTTAAALQVMNPETTIQKKSLRDWVNITNQRSNNFYADTLFRFIGGAKNVTAILAQLGINPSGFRLADGSGLSRRNTATPRSIVEILRVMYYSPNRDTFYASLPVAGISGTLRNRMRQTAATGTVYAKTGTLTGVRALSGYLENPQQGPMLFSIIVNNQRVSGQALVKAIDTIVLQMTESRSCQAQ</sequence>
<dbReference type="Gene3D" id="3.40.710.10">
    <property type="entry name" value="DD-peptidase/beta-lactamase superfamily"/>
    <property type="match status" value="1"/>
</dbReference>
<dbReference type="EMBL" id="BHVQ01000014">
    <property type="protein sequence ID" value="GCA79531.1"/>
    <property type="molecule type" value="Genomic_DNA"/>
</dbReference>
<comment type="similarity">
    <text evidence="1">Belongs to the peptidase S13 family.</text>
</comment>
<name>A0A5A5S230_MICAE</name>
<dbReference type="InterPro" id="IPR000667">
    <property type="entry name" value="Peptidase_S13"/>
</dbReference>
<comment type="caution">
    <text evidence="3">The sequence shown here is derived from an EMBL/GenBank/DDBJ whole genome shotgun (WGS) entry which is preliminary data.</text>
</comment>
<dbReference type="AlphaFoldDB" id="A0A5A5S230"/>
<accession>A0A5A5S230</accession>
<dbReference type="PANTHER" id="PTHR30023">
    <property type="entry name" value="D-ALANYL-D-ALANINE CARBOXYPEPTIDASE"/>
    <property type="match status" value="1"/>
</dbReference>
<dbReference type="NCBIfam" id="TIGR00666">
    <property type="entry name" value="PBP4"/>
    <property type="match status" value="1"/>
</dbReference>
<dbReference type="GO" id="GO:0006508">
    <property type="term" value="P:proteolysis"/>
    <property type="evidence" value="ECO:0007669"/>
    <property type="project" value="InterPro"/>
</dbReference>
<dbReference type="Proteomes" id="UP000324689">
    <property type="component" value="Unassembled WGS sequence"/>
</dbReference>
<organism evidence="3 4">
    <name type="scientific">Microcystis aeruginosa NIES-2521</name>
    <dbReference type="NCBI Taxonomy" id="2303983"/>
    <lineage>
        <taxon>Bacteria</taxon>
        <taxon>Bacillati</taxon>
        <taxon>Cyanobacteriota</taxon>
        <taxon>Cyanophyceae</taxon>
        <taxon>Oscillatoriophycideae</taxon>
        <taxon>Chroococcales</taxon>
        <taxon>Microcystaceae</taxon>
        <taxon>Microcystis</taxon>
    </lineage>
</organism>
<dbReference type="GO" id="GO:0000270">
    <property type="term" value="P:peptidoglycan metabolic process"/>
    <property type="evidence" value="ECO:0007669"/>
    <property type="project" value="TreeGrafter"/>
</dbReference>
<keyword evidence="3" id="KW-0645">Protease</keyword>
<dbReference type="SUPFAM" id="SSF56601">
    <property type="entry name" value="beta-lactamase/transpeptidase-like"/>
    <property type="match status" value="1"/>
</dbReference>
<dbReference type="PRINTS" id="PR00922">
    <property type="entry name" value="DADACBPTASE3"/>
</dbReference>